<sequence>MIATATPVAAEIRRANDLFEANFERSDAAAIASLYTPNGVLLPTGMDAIQGTAGIQAFWEGAMGMGIKQVQLHTEEVEEMADTAIELGHYTLLGPNAQPIDQGKYLVVWKHQQGQWKLHQDIWNSSLPAPTPAS</sequence>
<protein>
    <submittedName>
        <fullName evidence="2">DUF4440 domain-containing protein</fullName>
    </submittedName>
</protein>
<feature type="domain" description="DUF4440" evidence="1">
    <location>
        <begin position="14"/>
        <end position="118"/>
    </location>
</feature>
<comment type="caution">
    <text evidence="2">The sequence shown here is derived from an EMBL/GenBank/DDBJ whole genome shotgun (WGS) entry which is preliminary data.</text>
</comment>
<dbReference type="InterPro" id="IPR027843">
    <property type="entry name" value="DUF4440"/>
</dbReference>
<name>A0ABU9LY44_9BACT</name>
<dbReference type="EMBL" id="JBCEVZ010000038">
    <property type="protein sequence ID" value="MEL5995491.1"/>
    <property type="molecule type" value="Genomic_DNA"/>
</dbReference>
<dbReference type="Pfam" id="PF14534">
    <property type="entry name" value="DUF4440"/>
    <property type="match status" value="1"/>
</dbReference>
<dbReference type="Gene3D" id="3.10.450.50">
    <property type="match status" value="1"/>
</dbReference>
<proteinExistence type="predicted"/>
<gene>
    <name evidence="2" type="ORF">AAFH49_14840</name>
</gene>
<evidence type="ECO:0000313" key="3">
    <source>
        <dbReference type="Proteomes" id="UP001479606"/>
    </source>
</evidence>
<dbReference type="Proteomes" id="UP001479606">
    <property type="component" value="Unassembled WGS sequence"/>
</dbReference>
<dbReference type="RefSeq" id="WP_342299352.1">
    <property type="nucleotide sequence ID" value="NZ_JBCEVZ010000038.1"/>
</dbReference>
<reference evidence="2 3" key="1">
    <citation type="journal article" date="2018" name="Arch. Microbiol.">
        <title>Hymenobacter segetis sp. nov., isolated from soil.</title>
        <authorList>
            <person name="Ten L.N."/>
            <person name="Lim S.J."/>
            <person name="Kim B.O."/>
            <person name="Kang I.K."/>
            <person name="Jung H.Y."/>
        </authorList>
    </citation>
    <scope>NUCLEOTIDE SEQUENCE [LARGE SCALE GENOMIC DNA]</scope>
    <source>
        <strain evidence="2 3">S7-3-11</strain>
    </source>
</reference>
<organism evidence="2 3">
    <name type="scientific">Hymenobacter segetis</name>
    <dbReference type="NCBI Taxonomy" id="2025509"/>
    <lineage>
        <taxon>Bacteria</taxon>
        <taxon>Pseudomonadati</taxon>
        <taxon>Bacteroidota</taxon>
        <taxon>Cytophagia</taxon>
        <taxon>Cytophagales</taxon>
        <taxon>Hymenobacteraceae</taxon>
        <taxon>Hymenobacter</taxon>
    </lineage>
</organism>
<accession>A0ABU9LY44</accession>
<keyword evidence="3" id="KW-1185">Reference proteome</keyword>
<dbReference type="SUPFAM" id="SSF54427">
    <property type="entry name" value="NTF2-like"/>
    <property type="match status" value="1"/>
</dbReference>
<evidence type="ECO:0000259" key="1">
    <source>
        <dbReference type="Pfam" id="PF14534"/>
    </source>
</evidence>
<dbReference type="InterPro" id="IPR032710">
    <property type="entry name" value="NTF2-like_dom_sf"/>
</dbReference>
<evidence type="ECO:0000313" key="2">
    <source>
        <dbReference type="EMBL" id="MEL5995491.1"/>
    </source>
</evidence>